<dbReference type="EMBL" id="FNUS01000008">
    <property type="protein sequence ID" value="SEG60861.1"/>
    <property type="molecule type" value="Genomic_DNA"/>
</dbReference>
<reference evidence="3" key="1">
    <citation type="submission" date="2016-10" db="EMBL/GenBank/DDBJ databases">
        <authorList>
            <person name="Varghese N."/>
            <person name="Submissions S."/>
        </authorList>
    </citation>
    <scope>NUCLEOTIDE SEQUENCE [LARGE SCALE GENOMIC DNA]</scope>
    <source>
        <strain evidence="3">DSM 21580</strain>
    </source>
</reference>
<dbReference type="InterPro" id="IPR037026">
    <property type="entry name" value="Vgr_OB-fold_dom_sf"/>
</dbReference>
<dbReference type="RefSeq" id="WP_103914764.1">
    <property type="nucleotide sequence ID" value="NZ_FNUS01000008.1"/>
</dbReference>
<evidence type="ECO:0000313" key="3">
    <source>
        <dbReference type="Proteomes" id="UP000236738"/>
    </source>
</evidence>
<protein>
    <recommendedName>
        <fullName evidence="1">Gp5/Type VI secretion system Vgr protein OB-fold domain-containing protein</fullName>
    </recommendedName>
</protein>
<accession>A0A1H6BJD8</accession>
<feature type="domain" description="Gp5/Type VI secretion system Vgr protein OB-fold" evidence="1">
    <location>
        <begin position="370"/>
        <end position="444"/>
    </location>
</feature>
<dbReference type="OrthoDB" id="1907165at2"/>
<evidence type="ECO:0000313" key="2">
    <source>
        <dbReference type="EMBL" id="SEG60861.1"/>
    </source>
</evidence>
<dbReference type="SUPFAM" id="SSF69349">
    <property type="entry name" value="Phage fibre proteins"/>
    <property type="match status" value="1"/>
</dbReference>
<dbReference type="Gene3D" id="2.40.50.230">
    <property type="entry name" value="Gp5 N-terminal domain"/>
    <property type="match status" value="1"/>
</dbReference>
<gene>
    <name evidence="2" type="ORF">SAMN05421847_2934</name>
</gene>
<dbReference type="Proteomes" id="UP000236738">
    <property type="component" value="Unassembled WGS sequence"/>
</dbReference>
<dbReference type="Pfam" id="PF04717">
    <property type="entry name" value="Phage_base_V"/>
    <property type="match status" value="1"/>
</dbReference>
<evidence type="ECO:0000259" key="1">
    <source>
        <dbReference type="Pfam" id="PF04717"/>
    </source>
</evidence>
<dbReference type="SUPFAM" id="SSF69255">
    <property type="entry name" value="gp5 N-terminal domain-like"/>
    <property type="match status" value="1"/>
</dbReference>
<proteinExistence type="predicted"/>
<sequence length="557" mass="61965">MPLINPYIPNESPLKLEILIDGQNMGLSNFLNEASINFELNKIPFAKFTFISTQETTGQETTAIDSLTRTSEDSPRKIEVKVSYKDNSVTFFKGFIKSLENQNDNNQIVAKIECKDEGYILTKPINVNENNTDTFSDKLEKYVSDANLQLDSISQYSFLNEFITHNSATVPWDYLEGYLDSVGLMTALRNSEFKLIDVTNPETEKFVAENGTNIFSFSGKKNTEIIKSSVVIETWDADNQEVKRVESTQDAEKNEQIIKNDHNYEESTLQRMADAIKIKSNIASMHGKVSTFGNLEAKAGDYIGFSHLNNDVDNQNFLITAEVHTIENGSWKTEYTFGLETEKSFTEKTTTGVNNSQAQVGQSNSINGLQIGIVTDIEDSENQFRIKVRLPLLAENGEGVWARLATLNASKDMGSFFIPDVGDEVIVGCLGNNPDSPIILGSLYSSNRAMPFTIDNDNFFKGFVTKEGTKILMDDDNKSVEISTKKGNKITISDDLKGVTIEDENSNKIVLDDNGISIESCKDFNVKANGNVKIEGVQVKVESQAIMELKGSLIKLN</sequence>
<keyword evidence="3" id="KW-1185">Reference proteome</keyword>
<dbReference type="AlphaFoldDB" id="A0A1H6BJD8"/>
<dbReference type="InterPro" id="IPR006531">
    <property type="entry name" value="Gp5/Vgr_OB"/>
</dbReference>
<name>A0A1H6BJD8_9FLAO</name>
<organism evidence="2 3">
    <name type="scientific">Halpernia humi</name>
    <dbReference type="NCBI Taxonomy" id="493375"/>
    <lineage>
        <taxon>Bacteria</taxon>
        <taxon>Pseudomonadati</taxon>
        <taxon>Bacteroidota</taxon>
        <taxon>Flavobacteriia</taxon>
        <taxon>Flavobacteriales</taxon>
        <taxon>Weeksellaceae</taxon>
        <taxon>Chryseobacterium group</taxon>
        <taxon>Halpernia</taxon>
    </lineage>
</organism>